<proteinExistence type="predicted"/>
<keyword evidence="2" id="KW-1185">Reference proteome</keyword>
<name>A0A840L9N9_9BURK</name>
<dbReference type="Proteomes" id="UP000562027">
    <property type="component" value="Unassembled WGS sequence"/>
</dbReference>
<dbReference type="RefSeq" id="WP_184297630.1">
    <property type="nucleotide sequence ID" value="NZ_JACHLP010000002.1"/>
</dbReference>
<evidence type="ECO:0000313" key="1">
    <source>
        <dbReference type="EMBL" id="MBB4842908.1"/>
    </source>
</evidence>
<dbReference type="EMBL" id="JACHLP010000002">
    <property type="protein sequence ID" value="MBB4842908.1"/>
    <property type="molecule type" value="Genomic_DNA"/>
</dbReference>
<protein>
    <submittedName>
        <fullName evidence="1">Uncharacterized protein</fullName>
    </submittedName>
</protein>
<reference evidence="1 2" key="1">
    <citation type="submission" date="2020-08" db="EMBL/GenBank/DDBJ databases">
        <title>Functional genomics of gut bacteria from endangered species of beetles.</title>
        <authorList>
            <person name="Carlos-Shanley C."/>
        </authorList>
    </citation>
    <scope>NUCLEOTIDE SEQUENCE [LARGE SCALE GENOMIC DNA]</scope>
    <source>
        <strain evidence="1 2">S00239</strain>
    </source>
</reference>
<comment type="caution">
    <text evidence="1">The sequence shown here is derived from an EMBL/GenBank/DDBJ whole genome shotgun (WGS) entry which is preliminary data.</text>
</comment>
<sequence length="161" mass="17127">MRFIQLHKAADLQALTKKISGNAATLAQAQKLNPHLDLNKLAPGSVLLLPDSAELGDGKALATDSWDDFQARATSSLSALNQRARSQVETLKTERQGLTTLFKSAALKRLQDADPALKKQLDAAGEQASADQKAAETAAAQLEEMQKLLGGELGRLGKLLA</sequence>
<gene>
    <name evidence="1" type="ORF">HNP55_001423</name>
</gene>
<accession>A0A840L9N9</accession>
<evidence type="ECO:0000313" key="2">
    <source>
        <dbReference type="Proteomes" id="UP000562027"/>
    </source>
</evidence>
<dbReference type="AlphaFoldDB" id="A0A840L9N9"/>
<organism evidence="1 2">
    <name type="scientific">Roseateles oligotrophus</name>
    <dbReference type="NCBI Taxonomy" id="1769250"/>
    <lineage>
        <taxon>Bacteria</taxon>
        <taxon>Pseudomonadati</taxon>
        <taxon>Pseudomonadota</taxon>
        <taxon>Betaproteobacteria</taxon>
        <taxon>Burkholderiales</taxon>
        <taxon>Sphaerotilaceae</taxon>
        <taxon>Roseateles</taxon>
    </lineage>
</organism>